<evidence type="ECO:0000313" key="2">
    <source>
        <dbReference type="EMBL" id="AWB28150.1"/>
    </source>
</evidence>
<dbReference type="Gene3D" id="1.10.10.10">
    <property type="entry name" value="Winged helix-like DNA-binding domain superfamily/Winged helix DNA-binding domain"/>
    <property type="match status" value="1"/>
</dbReference>
<keyword evidence="3" id="KW-1185">Reference proteome</keyword>
<gene>
    <name evidence="2" type="ORF">HARCEL1_10755</name>
</gene>
<name>A0A2R4X2X8_9EURY</name>
<accession>A0A2R4X2X8</accession>
<sequence length="114" mass="12788">MTFEADTVLDLLGDPVVREILVVAGRSPASVRTLETECGVAKSTIYRRVSEMVEAEMLVEHTHIDPDGNHHQVYETVIDRLELDVEADGLDLRNIDRGDPSDRVDELWDDVGED</sequence>
<proteinExistence type="predicted"/>
<dbReference type="AlphaFoldDB" id="A0A2R4X2X8"/>
<reference evidence="2 3" key="1">
    <citation type="submission" date="2018-04" db="EMBL/GenBank/DDBJ databases">
        <title>Halococcoides cellulosivorans gen. nov., sp. nov., an extremely halophilic cellulose-utilizing haloarchaeon from hypersaline lakes.</title>
        <authorList>
            <person name="Sorokin D.Y."/>
            <person name="Toshchakov S.V."/>
            <person name="Samarov N.I."/>
            <person name="Korzhenkov A."/>
            <person name="Kublanov I.V."/>
        </authorList>
    </citation>
    <scope>NUCLEOTIDE SEQUENCE [LARGE SCALE GENOMIC DNA]</scope>
    <source>
        <strain evidence="2 3">HArcel1</strain>
    </source>
</reference>
<feature type="compositionally biased region" description="Basic and acidic residues" evidence="1">
    <location>
        <begin position="92"/>
        <end position="106"/>
    </location>
</feature>
<evidence type="ECO:0000313" key="3">
    <source>
        <dbReference type="Proteomes" id="UP000244727"/>
    </source>
</evidence>
<dbReference type="InterPro" id="IPR036388">
    <property type="entry name" value="WH-like_DNA-bd_sf"/>
</dbReference>
<dbReference type="KEGG" id="harc:HARCEL1_10755"/>
<dbReference type="Proteomes" id="UP000244727">
    <property type="component" value="Chromosome"/>
</dbReference>
<dbReference type="GeneID" id="36512992"/>
<evidence type="ECO:0000256" key="1">
    <source>
        <dbReference type="SAM" id="MobiDB-lite"/>
    </source>
</evidence>
<protein>
    <submittedName>
        <fullName evidence="2">Transcriptional regulator</fullName>
    </submittedName>
</protein>
<dbReference type="RefSeq" id="WP_108383379.1">
    <property type="nucleotide sequence ID" value="NZ_CP028858.1"/>
</dbReference>
<feature type="region of interest" description="Disordered" evidence="1">
    <location>
        <begin position="92"/>
        <end position="114"/>
    </location>
</feature>
<dbReference type="EMBL" id="CP028858">
    <property type="protein sequence ID" value="AWB28150.1"/>
    <property type="molecule type" value="Genomic_DNA"/>
</dbReference>
<organism evidence="2 3">
    <name type="scientific">Halococcoides cellulosivorans</name>
    <dbReference type="NCBI Taxonomy" id="1679096"/>
    <lineage>
        <taxon>Archaea</taxon>
        <taxon>Methanobacteriati</taxon>
        <taxon>Methanobacteriota</taxon>
        <taxon>Stenosarchaea group</taxon>
        <taxon>Halobacteria</taxon>
        <taxon>Halobacteriales</taxon>
        <taxon>Haloarculaceae</taxon>
        <taxon>Halococcoides</taxon>
    </lineage>
</organism>
<dbReference type="SUPFAM" id="SSF46785">
    <property type="entry name" value="Winged helix' DNA-binding domain"/>
    <property type="match status" value="1"/>
</dbReference>
<dbReference type="InterPro" id="IPR036390">
    <property type="entry name" value="WH_DNA-bd_sf"/>
</dbReference>